<dbReference type="RefSeq" id="WP_029706221.1">
    <property type="nucleotide sequence ID" value="NZ_CP019239.1"/>
</dbReference>
<dbReference type="STRING" id="1484693.RS694_03385"/>
<proteinExistence type="predicted"/>
<keyword evidence="2" id="KW-1185">Reference proteome</keyword>
<evidence type="ECO:0000313" key="1">
    <source>
        <dbReference type="EMBL" id="APW41685.1"/>
    </source>
</evidence>
<reference evidence="1 2" key="1">
    <citation type="submission" date="2017-01" db="EMBL/GenBank/DDBJ databases">
        <authorList>
            <person name="Mah S.A."/>
            <person name="Swanson W.J."/>
            <person name="Moy G.W."/>
            <person name="Vacquier V.D."/>
        </authorList>
    </citation>
    <scope>NUCLEOTIDE SEQUENCE [LARGE SCALE GENOMIC DNA]</scope>
    <source>
        <strain evidence="1 2">DSM 22694</strain>
    </source>
</reference>
<dbReference type="KEGG" id="rsb:RS694_03385"/>
<gene>
    <name evidence="1" type="ORF">RS694_03385</name>
</gene>
<dbReference type="Proteomes" id="UP000186110">
    <property type="component" value="Chromosome"/>
</dbReference>
<protein>
    <submittedName>
        <fullName evidence="1">Uncharacterized protein</fullName>
    </submittedName>
</protein>
<evidence type="ECO:0000313" key="2">
    <source>
        <dbReference type="Proteomes" id="UP000186110"/>
    </source>
</evidence>
<dbReference type="AlphaFoldDB" id="A0A1P8K6P1"/>
<accession>A0A1P8K6P1</accession>
<organism evidence="1 2">
    <name type="scientific">Rhodoferax saidenbachensis</name>
    <dbReference type="NCBI Taxonomy" id="1484693"/>
    <lineage>
        <taxon>Bacteria</taxon>
        <taxon>Pseudomonadati</taxon>
        <taxon>Pseudomonadota</taxon>
        <taxon>Betaproteobacteria</taxon>
        <taxon>Burkholderiales</taxon>
        <taxon>Comamonadaceae</taxon>
        <taxon>Rhodoferax</taxon>
    </lineage>
</organism>
<sequence length="99" mass="10945">MASATLNALLEPVRTHGRALLAASDEPHAELLALVWGPRFDREHARALLATLPQAMPAVIQTVEQVALQFDGLPAGEQQRLRQLILRHHSRWDNAQAIS</sequence>
<name>A0A1P8K6P1_9BURK</name>
<dbReference type="EMBL" id="CP019239">
    <property type="protein sequence ID" value="APW41685.1"/>
    <property type="molecule type" value="Genomic_DNA"/>
</dbReference>